<keyword evidence="1 2" id="KW-0031">Aminopeptidase</keyword>
<organism evidence="2 3">
    <name type="scientific">Metamycoplasma hominis</name>
    <name type="common">Mycoplasma hominis</name>
    <dbReference type="NCBI Taxonomy" id="2098"/>
    <lineage>
        <taxon>Bacteria</taxon>
        <taxon>Bacillati</taxon>
        <taxon>Mycoplasmatota</taxon>
        <taxon>Mycoplasmoidales</taxon>
        <taxon>Metamycoplasmataceae</taxon>
        <taxon>Metamycoplasma</taxon>
    </lineage>
</organism>
<dbReference type="PROSITE" id="PS00639">
    <property type="entry name" value="THIOL_PROTEASE_HIS"/>
    <property type="match status" value="1"/>
</dbReference>
<dbReference type="EMBL" id="CP033021">
    <property type="protein sequence ID" value="AYN65162.1"/>
    <property type="molecule type" value="Genomic_DNA"/>
</dbReference>
<dbReference type="RefSeq" id="WP_012855312.1">
    <property type="nucleotide sequence ID" value="NZ_CP009677.1"/>
</dbReference>
<keyword evidence="1" id="KW-0788">Thiol protease</keyword>
<gene>
    <name evidence="2" type="ORF">KN71_000300</name>
</gene>
<dbReference type="Gene3D" id="3.90.70.10">
    <property type="entry name" value="Cysteine proteinases"/>
    <property type="match status" value="1"/>
</dbReference>
<dbReference type="InterPro" id="IPR025660">
    <property type="entry name" value="Pept_his_AS"/>
</dbReference>
<reference evidence="2 3" key="2">
    <citation type="submission" date="2018-10" db="EMBL/GenBank/DDBJ databases">
        <title>Detection and isolation of Mycoplasma hominis as a predominant microorganism from pelvic cavity of patient with salpingitis and tubo-ovarian abscess.</title>
        <authorList>
            <person name="Guschin A.E."/>
            <person name="Khayrullina G.A."/>
            <person name="Rakovskaya I.V."/>
            <person name="Shelenkov A.A."/>
            <person name="Shagin D.A."/>
        </authorList>
    </citation>
    <scope>NUCLEOTIDE SEQUENCE [LARGE SCALE GENOMIC DNA]</scope>
    <source>
        <strain evidence="3">TOA</strain>
    </source>
</reference>
<reference evidence="2 3" key="1">
    <citation type="submission" date="2014-08" db="EMBL/GenBank/DDBJ databases">
        <authorList>
            <person name="Kuleshov K."/>
            <person name="Dedkov V."/>
            <person name="Markelov M."/>
            <person name="Pimkina E."/>
        </authorList>
    </citation>
    <scope>NUCLEOTIDE SEQUENCE [LARGE SCALE GENOMIC DNA]</scope>
    <source>
        <strain evidence="3">TOA</strain>
    </source>
</reference>
<protein>
    <recommendedName>
        <fullName evidence="1">Aminopeptidase</fullName>
    </recommendedName>
</protein>
<dbReference type="PANTHER" id="PTHR10363:SF2">
    <property type="entry name" value="BLEOMYCIN HYDROLASE"/>
    <property type="match status" value="1"/>
</dbReference>
<keyword evidence="1" id="KW-0645">Protease</keyword>
<sequence>MAILDNELLKKLEAKYESNLNNKIIENAIFKNGIKASSTNNQVVRKHDFQFSVEVKPGSITNQKHSGRCWIFAELNAARAKVMKDLNIEDLEFSQNFIHFYDKLEKANAYLTWIATTGLELDNEDRLFRRYNENPISDGGYFEFFLNIASKYGIVPKSAMPESFHSEATNDMVEQINWRLKAYTFRMREAYKKNHNMSEVEAIQQHALEDVYNILVKSLGMPPKTFIFEYYDKDKKFVRLPEMTPIKFFETYIKQFVENKVDVISDPREIYPYYRQLVAPSVFNSVGGIEYKMLNIPMNELKAAAIKQLQSGQSIWFGCDVTTFYSKEGIFDTKLYDYDLTLTETPKEFNKKEKFESRASVISHAMNLIGVNLDEKGNPINWKVENSWGTEVGKKGYWSMSDSWFEEYVYMLIVDKEFLSKEAIEGLSKEAIEISPYDPLCEE</sequence>
<dbReference type="CDD" id="cd00585">
    <property type="entry name" value="Peptidase_C1B"/>
    <property type="match status" value="1"/>
</dbReference>
<dbReference type="GO" id="GO:0005737">
    <property type="term" value="C:cytoplasm"/>
    <property type="evidence" value="ECO:0007669"/>
    <property type="project" value="TreeGrafter"/>
</dbReference>
<dbReference type="GO" id="GO:0070005">
    <property type="term" value="F:cysteine-type aminopeptidase activity"/>
    <property type="evidence" value="ECO:0007669"/>
    <property type="project" value="InterPro"/>
</dbReference>
<dbReference type="SUPFAM" id="SSF54001">
    <property type="entry name" value="Cysteine proteinases"/>
    <property type="match status" value="1"/>
</dbReference>
<dbReference type="PIRSF" id="PIRSF005700">
    <property type="entry name" value="PepC"/>
    <property type="match status" value="1"/>
</dbReference>
<evidence type="ECO:0000313" key="2">
    <source>
        <dbReference type="EMBL" id="AYN65162.1"/>
    </source>
</evidence>
<name>A0A2K9YSB7_METHO</name>
<proteinExistence type="inferred from homology"/>
<keyword evidence="1" id="KW-0378">Hydrolase</keyword>
<comment type="similarity">
    <text evidence="1">Belongs to the peptidase C1 family.</text>
</comment>
<dbReference type="OrthoDB" id="1111399at2"/>
<dbReference type="GO" id="GO:0043418">
    <property type="term" value="P:homocysteine catabolic process"/>
    <property type="evidence" value="ECO:0007669"/>
    <property type="project" value="TreeGrafter"/>
</dbReference>
<dbReference type="Proteomes" id="UP000029712">
    <property type="component" value="Chromosome"/>
</dbReference>
<dbReference type="Pfam" id="PF03051">
    <property type="entry name" value="Peptidase_C1_2"/>
    <property type="match status" value="1"/>
</dbReference>
<dbReference type="InterPro" id="IPR038765">
    <property type="entry name" value="Papain-like_cys_pep_sf"/>
</dbReference>
<dbReference type="AlphaFoldDB" id="A0A2K9YSB7"/>
<dbReference type="GO" id="GO:0006508">
    <property type="term" value="P:proteolysis"/>
    <property type="evidence" value="ECO:0007669"/>
    <property type="project" value="UniProtKB-KW"/>
</dbReference>
<dbReference type="OMA" id="DDGGWWQ"/>
<accession>A0A2K9YSB7</accession>
<dbReference type="PANTHER" id="PTHR10363">
    <property type="entry name" value="BLEOMYCIN HYDROLASE"/>
    <property type="match status" value="1"/>
</dbReference>
<dbReference type="InterPro" id="IPR004134">
    <property type="entry name" value="Peptidase_C1B"/>
</dbReference>
<evidence type="ECO:0000313" key="3">
    <source>
        <dbReference type="Proteomes" id="UP000029712"/>
    </source>
</evidence>
<dbReference type="GO" id="GO:0009636">
    <property type="term" value="P:response to toxic substance"/>
    <property type="evidence" value="ECO:0007669"/>
    <property type="project" value="TreeGrafter"/>
</dbReference>
<evidence type="ECO:0000256" key="1">
    <source>
        <dbReference type="PIRNR" id="PIRNR005700"/>
    </source>
</evidence>